<dbReference type="InterPro" id="IPR004134">
    <property type="entry name" value="Peptidase_C1B"/>
</dbReference>
<dbReference type="GO" id="GO:0006508">
    <property type="term" value="P:proteolysis"/>
    <property type="evidence" value="ECO:0007669"/>
    <property type="project" value="UniProtKB-KW"/>
</dbReference>
<evidence type="ECO:0000256" key="2">
    <source>
        <dbReference type="ARBA" id="ARBA00012465"/>
    </source>
</evidence>
<evidence type="ECO:0000256" key="1">
    <source>
        <dbReference type="ARBA" id="ARBA00000423"/>
    </source>
</evidence>
<dbReference type="Pfam" id="PF03051">
    <property type="entry name" value="Peptidase_C1_2"/>
    <property type="match status" value="1"/>
</dbReference>
<dbReference type="AlphaFoldDB" id="A0A1X2GVW8"/>
<comment type="similarity">
    <text evidence="9">Belongs to the peptidase C1 family.</text>
</comment>
<evidence type="ECO:0000256" key="10">
    <source>
        <dbReference type="PIRSR" id="PIRSR005700-1"/>
    </source>
</evidence>
<dbReference type="STRING" id="101127.A0A1X2GVW8"/>
<keyword evidence="4 9" id="KW-0645">Protease</keyword>
<reference evidence="11 12" key="1">
    <citation type="submission" date="2016-07" db="EMBL/GenBank/DDBJ databases">
        <title>Pervasive Adenine N6-methylation of Active Genes in Fungi.</title>
        <authorList>
            <consortium name="DOE Joint Genome Institute"/>
            <person name="Mondo S.J."/>
            <person name="Dannebaum R.O."/>
            <person name="Kuo R.C."/>
            <person name="Labutti K."/>
            <person name="Haridas S."/>
            <person name="Kuo A."/>
            <person name="Salamov A."/>
            <person name="Ahrendt S.R."/>
            <person name="Lipzen A."/>
            <person name="Sullivan W."/>
            <person name="Andreopoulos W.B."/>
            <person name="Clum A."/>
            <person name="Lindquist E."/>
            <person name="Daum C."/>
            <person name="Ramamoorthy G.K."/>
            <person name="Gryganskyi A."/>
            <person name="Culley D."/>
            <person name="Magnuson J.K."/>
            <person name="James T.Y."/>
            <person name="O'Malley M.A."/>
            <person name="Stajich J.E."/>
            <person name="Spatafora J.W."/>
            <person name="Visel A."/>
            <person name="Grigoriev I.V."/>
        </authorList>
    </citation>
    <scope>NUCLEOTIDE SEQUENCE [LARGE SCALE GENOMIC DNA]</scope>
    <source>
        <strain evidence="11 12">NRRL 3301</strain>
    </source>
</reference>
<dbReference type="PANTHER" id="PTHR10363">
    <property type="entry name" value="BLEOMYCIN HYDROLASE"/>
    <property type="match status" value="1"/>
</dbReference>
<sequence length="408" mass="46857">MNVLINPAAVRKDKHVFNCKLDIEGLATNQKQSGRCWIFAGTNVLRLNVINKYQLKEDFELSQSFLFFYDKLEKANWFLENMIDLADREVSDRVVQFLLTDPVGDGGTFSMFINIVNKYGLVPKSAYGETIASSSTSRLNWLVTNKLREFAIRIRESLQQDVDINTVRLLKEDMLNQIYRIMVIFLGEPPKSFTFETYDKNGKFLSFENISPLKFKDQVVNAKVEENVSLLNDPRNAYNNLYTVDRLGNVVDGLKVLYININVDLMKQLAIKTLKANQPVWFGCDVGKFSNNKFATMDMGLFDYELAFDTKFEMTKADRVLYGESAMTHAMVFTGVHCENDKPVRWRVQNSWGNDNGDAGYYIMDDAWFSEFVYQVVLNKKYVPNDLLKLLETEPTVLPAYDPMGSLA</sequence>
<comment type="caution">
    <text evidence="11">The sequence shown here is derived from an EMBL/GenBank/DDBJ whole genome shotgun (WGS) entry which is preliminary data.</text>
</comment>
<dbReference type="PANTHER" id="PTHR10363:SF2">
    <property type="entry name" value="BLEOMYCIN HYDROLASE"/>
    <property type="match status" value="1"/>
</dbReference>
<feature type="active site" evidence="10">
    <location>
        <position position="350"/>
    </location>
</feature>
<dbReference type="GO" id="GO:0005739">
    <property type="term" value="C:mitochondrion"/>
    <property type="evidence" value="ECO:0007669"/>
    <property type="project" value="UniProtKB-SubCell"/>
</dbReference>
<gene>
    <name evidence="11" type="ORF">DM01DRAFT_1331637</name>
</gene>
<dbReference type="GO" id="GO:0004197">
    <property type="term" value="F:cysteine-type endopeptidase activity"/>
    <property type="evidence" value="ECO:0007669"/>
    <property type="project" value="UniProtKB-EC"/>
</dbReference>
<evidence type="ECO:0000256" key="3">
    <source>
        <dbReference type="ARBA" id="ARBA00016900"/>
    </source>
</evidence>
<accession>A0A1X2GVW8</accession>
<evidence type="ECO:0000256" key="7">
    <source>
        <dbReference type="ARBA" id="ARBA00025347"/>
    </source>
</evidence>
<dbReference type="EMBL" id="MCGT01000002">
    <property type="protein sequence ID" value="ORX62181.1"/>
    <property type="molecule type" value="Genomic_DNA"/>
</dbReference>
<comment type="function">
    <text evidence="9">Has aminopeptidase activity, shortening substrate peptides sequentially by 1 amino acid. Has bleomycin hydrolase activity, which can protect the cell from the toxic effects of bleomycin. Has homocysteine-thiolactonase activity, protecting the cell against homocysteine toxicity.</text>
</comment>
<dbReference type="GO" id="GO:0070005">
    <property type="term" value="F:cysteine-type aminopeptidase activity"/>
    <property type="evidence" value="ECO:0007669"/>
    <property type="project" value="InterPro"/>
</dbReference>
<dbReference type="Proteomes" id="UP000242146">
    <property type="component" value="Unassembled WGS sequence"/>
</dbReference>
<keyword evidence="5 9" id="KW-0378">Hydrolase</keyword>
<dbReference type="PIRSF" id="PIRSF005700">
    <property type="entry name" value="PepC"/>
    <property type="match status" value="1"/>
</dbReference>
<dbReference type="CDD" id="cd00585">
    <property type="entry name" value="Peptidase_C1B"/>
    <property type="match status" value="1"/>
</dbReference>
<comment type="subunit">
    <text evidence="8">Homohexamer. Binds to nucleic acids. Binds single-stranded DNA and RNA with higher affinity than double-stranded DNA.</text>
</comment>
<comment type="function">
    <text evidence="7">The normal physiological role of the enzyme is unknown, but it is not essential for the viability of yeast cells. Has aminopeptidase activity, shortening substrate peptides sequentially by 1 amino acid. Has bleomycin hydrolase activity, which can protect the cell from the toxic effects of bleomycin. Has homocysteine-thiolactonase activity, protecting the cell against homocysteine toxicity. Acts as a repressor in the GAL4 regulatory system, but this does not require either the peptidase or nucleic acid-binding activities.</text>
</comment>
<keyword evidence="9" id="KW-0496">Mitochondrion</keyword>
<evidence type="ECO:0000256" key="9">
    <source>
        <dbReference type="PIRNR" id="PIRNR005700"/>
    </source>
</evidence>
<proteinExistence type="inferred from homology"/>
<name>A0A1X2GVW8_9FUNG</name>
<comment type="catalytic activity">
    <reaction evidence="1 9">
        <text>Inactivates bleomycin B2 (a cytotoxic glycometallopeptide) by hydrolysis of a carboxyamide bond of beta-aminoalanine, but also shows general aminopeptidase activity. The specificity varies somewhat with source, but amino acid arylamides of Met, Leu and Ala are preferred.</text>
        <dbReference type="EC" id="3.4.22.40"/>
    </reaction>
</comment>
<dbReference type="SUPFAM" id="SSF54001">
    <property type="entry name" value="Cysteine proteinases"/>
    <property type="match status" value="1"/>
</dbReference>
<dbReference type="InterPro" id="IPR000169">
    <property type="entry name" value="Pept_cys_AS"/>
</dbReference>
<keyword evidence="6 9" id="KW-0788">Thiol protease</keyword>
<evidence type="ECO:0000313" key="12">
    <source>
        <dbReference type="Proteomes" id="UP000242146"/>
    </source>
</evidence>
<protein>
    <recommendedName>
        <fullName evidence="3 9">Cysteine proteinase 1, mitochondrial</fullName>
        <ecNumber evidence="2 9">3.4.22.40</ecNumber>
    </recommendedName>
</protein>
<evidence type="ECO:0000256" key="4">
    <source>
        <dbReference type="ARBA" id="ARBA00022670"/>
    </source>
</evidence>
<dbReference type="EC" id="3.4.22.40" evidence="2 9"/>
<keyword evidence="9" id="KW-0963">Cytoplasm</keyword>
<dbReference type="Gene3D" id="3.90.70.10">
    <property type="entry name" value="Cysteine proteinases"/>
    <property type="match status" value="1"/>
</dbReference>
<organism evidence="11 12">
    <name type="scientific">Hesseltinella vesiculosa</name>
    <dbReference type="NCBI Taxonomy" id="101127"/>
    <lineage>
        <taxon>Eukaryota</taxon>
        <taxon>Fungi</taxon>
        <taxon>Fungi incertae sedis</taxon>
        <taxon>Mucoromycota</taxon>
        <taxon>Mucoromycotina</taxon>
        <taxon>Mucoromycetes</taxon>
        <taxon>Mucorales</taxon>
        <taxon>Cunninghamellaceae</taxon>
        <taxon>Hesseltinella</taxon>
    </lineage>
</organism>
<comment type="subcellular location">
    <subcellularLocation>
        <location evidence="9">Mitochondrion</location>
    </subcellularLocation>
    <subcellularLocation>
        <location evidence="9">Cytoplasm</location>
    </subcellularLocation>
</comment>
<keyword evidence="12" id="KW-1185">Reference proteome</keyword>
<dbReference type="OrthoDB" id="2666448at2759"/>
<evidence type="ECO:0000313" key="11">
    <source>
        <dbReference type="EMBL" id="ORX62181.1"/>
    </source>
</evidence>
<feature type="active site" evidence="10">
    <location>
        <position position="36"/>
    </location>
</feature>
<evidence type="ECO:0000256" key="6">
    <source>
        <dbReference type="ARBA" id="ARBA00022807"/>
    </source>
</evidence>
<dbReference type="InterPro" id="IPR038765">
    <property type="entry name" value="Papain-like_cys_pep_sf"/>
</dbReference>
<evidence type="ECO:0000256" key="8">
    <source>
        <dbReference type="ARBA" id="ARBA00026080"/>
    </source>
</evidence>
<feature type="active site" evidence="10">
    <location>
        <position position="329"/>
    </location>
</feature>
<evidence type="ECO:0000256" key="5">
    <source>
        <dbReference type="ARBA" id="ARBA00022801"/>
    </source>
</evidence>
<dbReference type="PROSITE" id="PS00139">
    <property type="entry name" value="THIOL_PROTEASE_CYS"/>
    <property type="match status" value="1"/>
</dbReference>
<dbReference type="GO" id="GO:0043418">
    <property type="term" value="P:homocysteine catabolic process"/>
    <property type="evidence" value="ECO:0007669"/>
    <property type="project" value="TreeGrafter"/>
</dbReference>
<dbReference type="GO" id="GO:0009636">
    <property type="term" value="P:response to toxic substance"/>
    <property type="evidence" value="ECO:0007669"/>
    <property type="project" value="TreeGrafter"/>
</dbReference>